<reference evidence="1 2" key="1">
    <citation type="submission" date="2019-01" db="EMBL/GenBank/DDBJ databases">
        <title>Sequencing the genomes of 1000 actinobacteria strains.</title>
        <authorList>
            <person name="Klenk H.-P."/>
        </authorList>
    </citation>
    <scope>NUCLEOTIDE SEQUENCE [LARGE SCALE GENOMIC DNA]</scope>
    <source>
        <strain evidence="1 2">DSM 43925</strain>
    </source>
</reference>
<keyword evidence="2" id="KW-1185">Reference proteome</keyword>
<proteinExistence type="predicted"/>
<dbReference type="EMBL" id="SAUN01000001">
    <property type="protein sequence ID" value="RVX44433.1"/>
    <property type="molecule type" value="Genomic_DNA"/>
</dbReference>
<accession>A0A438MF60</accession>
<comment type="caution">
    <text evidence="1">The sequence shown here is derived from an EMBL/GenBank/DDBJ whole genome shotgun (WGS) entry which is preliminary data.</text>
</comment>
<sequence>MRRRMANSFAGGDDSVAPLVPSQVIITDILEPSDIGN</sequence>
<name>A0A438MF60_9ACTN</name>
<evidence type="ECO:0000313" key="1">
    <source>
        <dbReference type="EMBL" id="RVX44433.1"/>
    </source>
</evidence>
<gene>
    <name evidence="1" type="ORF">EDD27_7166</name>
</gene>
<organism evidence="1 2">
    <name type="scientific">Nonomuraea polychroma</name>
    <dbReference type="NCBI Taxonomy" id="46176"/>
    <lineage>
        <taxon>Bacteria</taxon>
        <taxon>Bacillati</taxon>
        <taxon>Actinomycetota</taxon>
        <taxon>Actinomycetes</taxon>
        <taxon>Streptosporangiales</taxon>
        <taxon>Streptosporangiaceae</taxon>
        <taxon>Nonomuraea</taxon>
    </lineage>
</organism>
<dbReference type="AlphaFoldDB" id="A0A438MF60"/>
<protein>
    <submittedName>
        <fullName evidence="1">Uncharacterized protein</fullName>
    </submittedName>
</protein>
<dbReference type="Proteomes" id="UP000284824">
    <property type="component" value="Unassembled WGS sequence"/>
</dbReference>
<evidence type="ECO:0000313" key="2">
    <source>
        <dbReference type="Proteomes" id="UP000284824"/>
    </source>
</evidence>